<dbReference type="KEGG" id="sgrg:L0C25_18920"/>
<evidence type="ECO:0000313" key="1">
    <source>
        <dbReference type="EMBL" id="UYM04584.1"/>
    </source>
</evidence>
<gene>
    <name evidence="1" type="ORF">L0C25_18920</name>
</gene>
<evidence type="ECO:0000313" key="2">
    <source>
        <dbReference type="Proteomes" id="UP001164390"/>
    </source>
</evidence>
<evidence type="ECO:0008006" key="3">
    <source>
        <dbReference type="Google" id="ProtNLM"/>
    </source>
</evidence>
<reference evidence="1" key="1">
    <citation type="submission" date="2022-01" db="EMBL/GenBank/DDBJ databases">
        <title>Nocardioidaceae gen. sp. A5X3R13.</title>
        <authorList>
            <person name="Lopez Marin M.A."/>
            <person name="Uhlik O."/>
        </authorList>
    </citation>
    <scope>NUCLEOTIDE SEQUENCE</scope>
    <source>
        <strain evidence="1">A5X3R13</strain>
    </source>
</reference>
<name>A0AA46TFV7_9ACTN</name>
<dbReference type="Proteomes" id="UP001164390">
    <property type="component" value="Chromosome"/>
</dbReference>
<keyword evidence="2" id="KW-1185">Reference proteome</keyword>
<organism evidence="1 2">
    <name type="scientific">Solicola gregarius</name>
    <dbReference type="NCBI Taxonomy" id="2908642"/>
    <lineage>
        <taxon>Bacteria</taxon>
        <taxon>Bacillati</taxon>
        <taxon>Actinomycetota</taxon>
        <taxon>Actinomycetes</taxon>
        <taxon>Propionibacteriales</taxon>
        <taxon>Nocardioidaceae</taxon>
        <taxon>Solicola</taxon>
    </lineage>
</organism>
<dbReference type="RefSeq" id="WP_271633332.1">
    <property type="nucleotide sequence ID" value="NZ_CP094970.1"/>
</dbReference>
<proteinExistence type="predicted"/>
<sequence>MNDVGQIPVLSRRVARLRADGMSAKQVRGRQLARPYHGLRRPEAVTLEQPGLRIADAIGLMTAECVLTGWASRWIQGQAFCDGELYGEQLPVTILCGPGSRLRTRPGIRVRERRLLPGEVIDLDGYAATTMARATYDDMLDAPNPLEALVAVEMATSTVIDQPHTALDNVRATFAAHVKTRGRRQARWALGQASTRSASPWEPRTRMLATDAVGTEDWEVNIPVFDLRENLLGVPDLRDPQTGFVIESDGADHRRVERHNDDNVRGDVFENHGMPIVRIGAAQHARAERPETMERIIGCRARAAVGGSRLWTTEKPSWWWDWEPGRRWD</sequence>
<accession>A0AA46TFV7</accession>
<protein>
    <recommendedName>
        <fullName evidence="3">DUF559 domain-containing protein</fullName>
    </recommendedName>
</protein>
<dbReference type="EMBL" id="CP094970">
    <property type="protein sequence ID" value="UYM04584.1"/>
    <property type="molecule type" value="Genomic_DNA"/>
</dbReference>
<dbReference type="AlphaFoldDB" id="A0AA46TFV7"/>